<dbReference type="Proteomes" id="UP000778578">
    <property type="component" value="Unassembled WGS sequence"/>
</dbReference>
<evidence type="ECO:0000313" key="1">
    <source>
        <dbReference type="EMBL" id="MBY8876088.1"/>
    </source>
</evidence>
<evidence type="ECO:0000313" key="2">
    <source>
        <dbReference type="Proteomes" id="UP000778578"/>
    </source>
</evidence>
<accession>A0ABS7PYZ6</accession>
<gene>
    <name evidence="1" type="ORF">K7862_00330</name>
</gene>
<protein>
    <submittedName>
        <fullName evidence="1">RNA polymerase subunit sigma</fullName>
    </submittedName>
</protein>
<keyword evidence="2" id="KW-1185">Reference proteome</keyword>
<comment type="caution">
    <text evidence="1">The sequence shown here is derived from an EMBL/GenBank/DDBJ whole genome shotgun (WGS) entry which is preliminary data.</text>
</comment>
<dbReference type="PANTHER" id="PTHR30173:SF43">
    <property type="entry name" value="ECF RNA POLYMERASE SIGMA FACTOR SIGI-RELATED"/>
    <property type="match status" value="1"/>
</dbReference>
<organism evidence="1 2">
    <name type="scientific">Actinacidiphila acidipaludis</name>
    <dbReference type="NCBI Taxonomy" id="2873382"/>
    <lineage>
        <taxon>Bacteria</taxon>
        <taxon>Bacillati</taxon>
        <taxon>Actinomycetota</taxon>
        <taxon>Actinomycetes</taxon>
        <taxon>Kitasatosporales</taxon>
        <taxon>Streptomycetaceae</taxon>
        <taxon>Actinacidiphila</taxon>
    </lineage>
</organism>
<dbReference type="EMBL" id="JAINZZ010000001">
    <property type="protein sequence ID" value="MBY8876088.1"/>
    <property type="molecule type" value="Genomic_DNA"/>
</dbReference>
<proteinExistence type="predicted"/>
<reference evidence="1 2" key="1">
    <citation type="submission" date="2021-08" db="EMBL/GenBank/DDBJ databases">
        <title>WGS of actinomycetes from Thailand.</title>
        <authorList>
            <person name="Thawai C."/>
        </authorList>
    </citation>
    <scope>NUCLEOTIDE SEQUENCE [LARGE SCALE GENOMIC DNA]</scope>
    <source>
        <strain evidence="1 2">PLK6-54</strain>
    </source>
</reference>
<dbReference type="RefSeq" id="WP_222959375.1">
    <property type="nucleotide sequence ID" value="NZ_JAINZZ010000001.1"/>
</dbReference>
<dbReference type="InterPro" id="IPR032710">
    <property type="entry name" value="NTF2-like_dom_sf"/>
</dbReference>
<dbReference type="PANTHER" id="PTHR30173">
    <property type="entry name" value="SIGMA 19 FACTOR"/>
    <property type="match status" value="1"/>
</dbReference>
<dbReference type="InterPro" id="IPR052704">
    <property type="entry name" value="ECF_Sigma-70_Domain"/>
</dbReference>
<dbReference type="SUPFAM" id="SSF54427">
    <property type="entry name" value="NTF2-like"/>
    <property type="match status" value="1"/>
</dbReference>
<name>A0ABS7PYZ6_9ACTN</name>
<sequence>MNRTDALGLAELLDERRHLLDVACWMLGSSSESESVLDETYREWYDLSDVDRREIGAPRSWLARVVGRICLGRLAPSGRAEDAAPPAEDAGVTGTAAPGSCVPVEQQVSQVLLSALDSFSPAERAAFLVTGSSRMPAAPWAPASPGEEAVARTRAEWGELGDRIGRRLQAQRQRAGDAEHDAVVRAVRLACVTQDPQLLVSVLAADAAAFFDGGGKVRALVRPVEGGEQVAYSLLALVGPRGRTSLAAQSVNGRTGLVARYDHMVAAVFSLEVITRRVTRIWVTLNPDKLRAWNRSSRRP</sequence>